<feature type="transmembrane region" description="Helical" evidence="5">
    <location>
        <begin position="131"/>
        <end position="151"/>
    </location>
</feature>
<dbReference type="OrthoDB" id="1423929at2759"/>
<evidence type="ECO:0000256" key="4">
    <source>
        <dbReference type="PROSITE-ProRule" id="PRU01343"/>
    </source>
</evidence>
<keyword evidence="2 4" id="KW-0863">Zinc-finger</keyword>
<dbReference type="EMBL" id="CM003371">
    <property type="protein sequence ID" value="KOM31826.1"/>
    <property type="molecule type" value="Genomic_DNA"/>
</dbReference>
<feature type="domain" description="GRF-type" evidence="6">
    <location>
        <begin position="40"/>
        <end position="85"/>
    </location>
</feature>
<evidence type="ECO:0000256" key="1">
    <source>
        <dbReference type="ARBA" id="ARBA00022723"/>
    </source>
</evidence>
<dbReference type="PROSITE" id="PS51999">
    <property type="entry name" value="ZF_GRF"/>
    <property type="match status" value="1"/>
</dbReference>
<dbReference type="InterPro" id="IPR010666">
    <property type="entry name" value="Znf_GRF"/>
</dbReference>
<dbReference type="PANTHER" id="PTHR33248">
    <property type="entry name" value="ZINC ION-BINDING PROTEIN"/>
    <property type="match status" value="1"/>
</dbReference>
<keyword evidence="5" id="KW-1133">Transmembrane helix</keyword>
<accession>A0A0L9TMY4</accession>
<dbReference type="KEGG" id="var:108327780"/>
<keyword evidence="5" id="KW-0472">Membrane</keyword>
<name>A0A0L9TMY4_PHAAN</name>
<keyword evidence="1" id="KW-0479">Metal-binding</keyword>
<evidence type="ECO:0000313" key="8">
    <source>
        <dbReference type="Proteomes" id="UP000053144"/>
    </source>
</evidence>
<sequence length="154" mass="17301">MSMGHSCSSSTCNECGRKHLRSVSSRGDGGWNRNDASLICHCGEKSMLRTAKTSKNRGKQFWGCPRYKVGSEKGGCNYFRWFTDWEIEKSVSFEVLEANDERLLKSFENESDKKIVGVQKAVMGLQSWMKFLVGVVSVLCVMNIIIIAMLMGRA</sequence>
<evidence type="ECO:0000256" key="5">
    <source>
        <dbReference type="SAM" id="Phobius"/>
    </source>
</evidence>
<dbReference type="Proteomes" id="UP000053144">
    <property type="component" value="Chromosome 1"/>
</dbReference>
<dbReference type="AlphaFoldDB" id="A0A0L9TMY4"/>
<reference evidence="8" key="1">
    <citation type="journal article" date="2015" name="Proc. Natl. Acad. Sci. U.S.A.">
        <title>Genome sequencing of adzuki bean (Vigna angularis) provides insight into high starch and low fat accumulation and domestication.</title>
        <authorList>
            <person name="Yang K."/>
            <person name="Tian Z."/>
            <person name="Chen C."/>
            <person name="Luo L."/>
            <person name="Zhao B."/>
            <person name="Wang Z."/>
            <person name="Yu L."/>
            <person name="Li Y."/>
            <person name="Sun Y."/>
            <person name="Li W."/>
            <person name="Chen Y."/>
            <person name="Li Y."/>
            <person name="Zhang Y."/>
            <person name="Ai D."/>
            <person name="Zhao J."/>
            <person name="Shang C."/>
            <person name="Ma Y."/>
            <person name="Wu B."/>
            <person name="Wang M."/>
            <person name="Gao L."/>
            <person name="Sun D."/>
            <person name="Zhang P."/>
            <person name="Guo F."/>
            <person name="Wang W."/>
            <person name="Li Y."/>
            <person name="Wang J."/>
            <person name="Varshney R.K."/>
            <person name="Wang J."/>
            <person name="Ling H.Q."/>
            <person name="Wan P."/>
        </authorList>
    </citation>
    <scope>NUCLEOTIDE SEQUENCE</scope>
    <source>
        <strain evidence="8">cv. Jingnong 6</strain>
    </source>
</reference>
<keyword evidence="5" id="KW-0812">Transmembrane</keyword>
<evidence type="ECO:0000259" key="6">
    <source>
        <dbReference type="PROSITE" id="PS51999"/>
    </source>
</evidence>
<protein>
    <recommendedName>
        <fullName evidence="6">GRF-type domain-containing protein</fullName>
    </recommendedName>
</protein>
<evidence type="ECO:0000256" key="2">
    <source>
        <dbReference type="ARBA" id="ARBA00022771"/>
    </source>
</evidence>
<dbReference type="Pfam" id="PF06839">
    <property type="entry name" value="Zn_ribbon_GRF"/>
    <property type="match status" value="1"/>
</dbReference>
<organism evidence="7 8">
    <name type="scientific">Phaseolus angularis</name>
    <name type="common">Azuki bean</name>
    <name type="synonym">Vigna angularis</name>
    <dbReference type="NCBI Taxonomy" id="3914"/>
    <lineage>
        <taxon>Eukaryota</taxon>
        <taxon>Viridiplantae</taxon>
        <taxon>Streptophyta</taxon>
        <taxon>Embryophyta</taxon>
        <taxon>Tracheophyta</taxon>
        <taxon>Spermatophyta</taxon>
        <taxon>Magnoliopsida</taxon>
        <taxon>eudicotyledons</taxon>
        <taxon>Gunneridae</taxon>
        <taxon>Pentapetalae</taxon>
        <taxon>rosids</taxon>
        <taxon>fabids</taxon>
        <taxon>Fabales</taxon>
        <taxon>Fabaceae</taxon>
        <taxon>Papilionoideae</taxon>
        <taxon>50 kb inversion clade</taxon>
        <taxon>NPAAA clade</taxon>
        <taxon>indigoferoid/millettioid clade</taxon>
        <taxon>Phaseoleae</taxon>
        <taxon>Vigna</taxon>
    </lineage>
</organism>
<dbReference type="Gramene" id="KOM31826">
    <property type="protein sequence ID" value="KOM31826"/>
    <property type="gene ID" value="LR48_Vigan01g138200"/>
</dbReference>
<evidence type="ECO:0000256" key="3">
    <source>
        <dbReference type="ARBA" id="ARBA00022833"/>
    </source>
</evidence>
<keyword evidence="3" id="KW-0862">Zinc</keyword>
<gene>
    <name evidence="7" type="ORF">LR48_Vigan01g138200</name>
</gene>
<proteinExistence type="predicted"/>
<dbReference type="GO" id="GO:0008270">
    <property type="term" value="F:zinc ion binding"/>
    <property type="evidence" value="ECO:0007669"/>
    <property type="project" value="UniProtKB-KW"/>
</dbReference>
<evidence type="ECO:0000313" key="7">
    <source>
        <dbReference type="EMBL" id="KOM31826.1"/>
    </source>
</evidence>